<dbReference type="InterPro" id="IPR029069">
    <property type="entry name" value="HotDog_dom_sf"/>
</dbReference>
<feature type="domain" description="MaoC-like" evidence="1">
    <location>
        <begin position="7"/>
        <end position="121"/>
    </location>
</feature>
<evidence type="ECO:0000313" key="2">
    <source>
        <dbReference type="EMBL" id="AIF67441.1"/>
    </source>
</evidence>
<dbReference type="HOGENOM" id="CLU_094876_1_1_9"/>
<accession>A0A075LMS0</accession>
<dbReference type="CDD" id="cd03454">
    <property type="entry name" value="YdeM"/>
    <property type="match status" value="1"/>
</dbReference>
<gene>
    <name evidence="2" type="ORF">GZ22_12870</name>
</gene>
<dbReference type="Gene3D" id="3.10.129.10">
    <property type="entry name" value="Hotdog Thioesterase"/>
    <property type="match status" value="1"/>
</dbReference>
<dbReference type="InterPro" id="IPR002539">
    <property type="entry name" value="MaoC-like_dom"/>
</dbReference>
<dbReference type="SUPFAM" id="SSF54637">
    <property type="entry name" value="Thioesterase/thiol ester dehydrase-isomerase"/>
    <property type="match status" value="1"/>
</dbReference>
<dbReference type="RefSeq" id="WP_038563021.1">
    <property type="nucleotide sequence ID" value="NZ_CP008876.1"/>
</dbReference>
<protein>
    <recommendedName>
        <fullName evidence="1">MaoC-like domain-containing protein</fullName>
    </recommendedName>
</protein>
<dbReference type="InterPro" id="IPR052342">
    <property type="entry name" value="MCH/BMMD"/>
</dbReference>
<dbReference type="Pfam" id="PF01575">
    <property type="entry name" value="MaoC_dehydratas"/>
    <property type="match status" value="1"/>
</dbReference>
<evidence type="ECO:0000259" key="1">
    <source>
        <dbReference type="Pfam" id="PF01575"/>
    </source>
</evidence>
<dbReference type="KEGG" id="tap:GZ22_12870"/>
<dbReference type="OrthoDB" id="9801625at2"/>
<dbReference type="EMBL" id="CP008876">
    <property type="protein sequence ID" value="AIF67441.1"/>
    <property type="molecule type" value="Genomic_DNA"/>
</dbReference>
<proteinExistence type="predicted"/>
<organism evidence="2 3">
    <name type="scientific">Terribacillus saccharophilus</name>
    <dbReference type="NCBI Taxonomy" id="361277"/>
    <lineage>
        <taxon>Bacteria</taxon>
        <taxon>Bacillati</taxon>
        <taxon>Bacillota</taxon>
        <taxon>Bacilli</taxon>
        <taxon>Bacillales</taxon>
        <taxon>Bacillaceae</taxon>
        <taxon>Terribacillus</taxon>
    </lineage>
</organism>
<evidence type="ECO:0000313" key="3">
    <source>
        <dbReference type="Proteomes" id="UP000027980"/>
    </source>
</evidence>
<reference evidence="2 3" key="1">
    <citation type="submission" date="2014-07" db="EMBL/GenBank/DDBJ databases">
        <title>Complete genome sequence of a moderately halophilic bacterium Terribacillus aidingensis MP602, isolated from Cryptomeria fortunei in Tianmu mountain in China.</title>
        <authorList>
            <person name="Wang Y."/>
            <person name="Lu P."/>
            <person name="Zhang L."/>
        </authorList>
    </citation>
    <scope>NUCLEOTIDE SEQUENCE [LARGE SCALE GENOMIC DNA]</scope>
    <source>
        <strain evidence="2 3">MP602</strain>
    </source>
</reference>
<dbReference type="AlphaFoldDB" id="A0A075LMS0"/>
<sequence>MKFSEYEVGQRYETKALKLSKEDIIEFAKVYDPQYMHIDEEKAKQGRFGNLIASGMQTMSTSFKLWVETGVYGEHVVAGTGMNNIQFIKPVFPDDELRVVVEVIETVPKRRGNGIVTVQLSTYNQDEVKVFQAELSALIDN</sequence>
<dbReference type="PANTHER" id="PTHR43664:SF1">
    <property type="entry name" value="BETA-METHYLMALYL-COA DEHYDRATASE"/>
    <property type="match status" value="1"/>
</dbReference>
<dbReference type="PANTHER" id="PTHR43664">
    <property type="entry name" value="MONOAMINE OXIDASE-RELATED"/>
    <property type="match status" value="1"/>
</dbReference>
<dbReference type="GeneID" id="34219888"/>
<dbReference type="Proteomes" id="UP000027980">
    <property type="component" value="Chromosome"/>
</dbReference>
<name>A0A075LMS0_9BACI</name>